<reference evidence="2 3" key="1">
    <citation type="submission" date="2020-10" db="EMBL/GenBank/DDBJ databases">
        <authorList>
            <person name="Castelo-Branco R."/>
            <person name="Eusebio N."/>
            <person name="Adriana R."/>
            <person name="Vieira A."/>
            <person name="Brugerolle De Fraissinette N."/>
            <person name="Rezende De Castro R."/>
            <person name="Schneider M.P."/>
            <person name="Vasconcelos V."/>
            <person name="Leao P.N."/>
        </authorList>
    </citation>
    <scope>NUCLEOTIDE SEQUENCE [LARGE SCALE GENOMIC DNA]</scope>
    <source>
        <strain evidence="2 3">LEGE 06123</strain>
    </source>
</reference>
<organism evidence="2 3">
    <name type="scientific">Gloeocapsopsis crepidinum LEGE 06123</name>
    <dbReference type="NCBI Taxonomy" id="588587"/>
    <lineage>
        <taxon>Bacteria</taxon>
        <taxon>Bacillati</taxon>
        <taxon>Cyanobacteriota</taxon>
        <taxon>Cyanophyceae</taxon>
        <taxon>Oscillatoriophycideae</taxon>
        <taxon>Chroococcales</taxon>
        <taxon>Chroococcaceae</taxon>
        <taxon>Gloeocapsopsis</taxon>
    </lineage>
</organism>
<dbReference type="CDD" id="cd02440">
    <property type="entry name" value="AdoMet_MTases"/>
    <property type="match status" value="1"/>
</dbReference>
<dbReference type="EMBL" id="JADEWN010000049">
    <property type="protein sequence ID" value="MBE9192192.1"/>
    <property type="molecule type" value="Genomic_DNA"/>
</dbReference>
<dbReference type="SUPFAM" id="SSF53335">
    <property type="entry name" value="S-adenosyl-L-methionine-dependent methyltransferases"/>
    <property type="match status" value="1"/>
</dbReference>
<dbReference type="InterPro" id="IPR029063">
    <property type="entry name" value="SAM-dependent_MTases_sf"/>
</dbReference>
<dbReference type="SUPFAM" id="SSF46785">
    <property type="entry name" value="Winged helix' DNA-binding domain"/>
    <property type="match status" value="1"/>
</dbReference>
<feature type="domain" description="S-adenosylmethionine-dependent methyltransferase Rv2258c-like winged HTH" evidence="1">
    <location>
        <begin position="31"/>
        <end position="101"/>
    </location>
</feature>
<accession>A0ABR9UV65</accession>
<keyword evidence="2" id="KW-0808">Transferase</keyword>
<keyword evidence="2" id="KW-0489">Methyltransferase</keyword>
<dbReference type="Pfam" id="PF13489">
    <property type="entry name" value="Methyltransf_23"/>
    <property type="match status" value="1"/>
</dbReference>
<evidence type="ECO:0000313" key="3">
    <source>
        <dbReference type="Proteomes" id="UP000651156"/>
    </source>
</evidence>
<dbReference type="InterPro" id="IPR053173">
    <property type="entry name" value="SAM-binding_MTase"/>
</dbReference>
<dbReference type="Gene3D" id="3.40.50.150">
    <property type="entry name" value="Vaccinia Virus protein VP39"/>
    <property type="match status" value="1"/>
</dbReference>
<dbReference type="GO" id="GO:0008168">
    <property type="term" value="F:methyltransferase activity"/>
    <property type="evidence" value="ECO:0007669"/>
    <property type="project" value="UniProtKB-KW"/>
</dbReference>
<dbReference type="Proteomes" id="UP000651156">
    <property type="component" value="Unassembled WGS sequence"/>
</dbReference>
<dbReference type="PANTHER" id="PTHR45128:SF2">
    <property type="entry name" value="METHYLTRANSFERASE DOMAIN-CONTAINING PROTEIN"/>
    <property type="match status" value="1"/>
</dbReference>
<dbReference type="InterPro" id="IPR048711">
    <property type="entry name" value="WHD_Rv2258c"/>
</dbReference>
<dbReference type="PANTHER" id="PTHR45128">
    <property type="entry name" value="METHYLTRANSFERASE TYPE 11"/>
    <property type="match status" value="1"/>
</dbReference>
<dbReference type="InterPro" id="IPR036390">
    <property type="entry name" value="WH_DNA-bd_sf"/>
</dbReference>
<dbReference type="GO" id="GO:0032259">
    <property type="term" value="P:methylation"/>
    <property type="evidence" value="ECO:0007669"/>
    <property type="project" value="UniProtKB-KW"/>
</dbReference>
<dbReference type="Pfam" id="PF21320">
    <property type="entry name" value="WHD_Rv2258c"/>
    <property type="match status" value="1"/>
</dbReference>
<sequence length="366" mass="40814">MTTQSVAMQQKEALIERLLKSVAGTFDIFTIYIGDQLGFYRALAEGWLTSTELATQTNTIERYVREWLEQQTVTGILEIDDENAPAKTRRYHLPAGHVEALLDRDSLDYLTPLTYMLVGVTRPLTSLLNAYRSGGGVPYREYGTMFREGQAAINRSMFLQQLGTEWIPAMPDLHARLQADPPARIADIGCGGGWSSIGIAQAYTKVQVDGYDLDTPSVELAQQNVREAGLSDRVTIHHHDVSNPILTQQYDLVTAFECIHDLGNPVGALQTMRRLVGDNGAVLIADERVGDRFTASGNDIEWMMYGWSVLHCLPVGMADDGEYHCGGTGTVMRTDTLRGYAQAAGFRDIEILPVDNFFFRFYRLYP</sequence>
<evidence type="ECO:0000259" key="1">
    <source>
        <dbReference type="Pfam" id="PF21320"/>
    </source>
</evidence>
<keyword evidence="3" id="KW-1185">Reference proteome</keyword>
<dbReference type="RefSeq" id="WP_193933635.1">
    <property type="nucleotide sequence ID" value="NZ_CAWPMZ010000084.1"/>
</dbReference>
<protein>
    <submittedName>
        <fullName evidence="2">Methyltransferase domain-containing protein</fullName>
    </submittedName>
</protein>
<gene>
    <name evidence="2" type="ORF">IQ230_17900</name>
</gene>
<proteinExistence type="predicted"/>
<name>A0ABR9UV65_9CHRO</name>
<evidence type="ECO:0000313" key="2">
    <source>
        <dbReference type="EMBL" id="MBE9192192.1"/>
    </source>
</evidence>
<comment type="caution">
    <text evidence="2">The sequence shown here is derived from an EMBL/GenBank/DDBJ whole genome shotgun (WGS) entry which is preliminary data.</text>
</comment>